<reference evidence="1" key="1">
    <citation type="submission" date="2022-08" db="EMBL/GenBank/DDBJ databases">
        <title>Novel sulphate-reducing endosymbionts in the free-living metamonad Anaeramoeba.</title>
        <authorList>
            <person name="Jerlstrom-Hultqvist J."/>
            <person name="Cepicka I."/>
            <person name="Gallot-Lavallee L."/>
            <person name="Salas-Leiva D."/>
            <person name="Curtis B.A."/>
            <person name="Zahonova K."/>
            <person name="Pipaliya S."/>
            <person name="Dacks J."/>
            <person name="Roger A.J."/>
        </authorList>
    </citation>
    <scope>NUCLEOTIDE SEQUENCE</scope>
    <source>
        <strain evidence="1">Busselton2</strain>
    </source>
</reference>
<sequence>MKNENDNANKQLICNSKFQKRNIISNNLINNLQNWKLDFSYDLNKTQIKKPSEIELKNKLQFSILLKNKFNESLNGQEFIIKIQIFKKNSNEMITEITKFQEGNNKEELKGKYLFKEGEYQINFLINNEKFPKSPFNLTVIDEILLKESEILQ</sequence>
<proteinExistence type="predicted"/>
<dbReference type="EMBL" id="JANTQA010000047">
    <property type="protein sequence ID" value="KAJ3431483.1"/>
    <property type="molecule type" value="Genomic_DNA"/>
</dbReference>
<accession>A0AAV7YNW8</accession>
<dbReference type="AlphaFoldDB" id="A0AAV7YNW8"/>
<name>A0AAV7YNW8_9EUKA</name>
<evidence type="ECO:0000313" key="1">
    <source>
        <dbReference type="EMBL" id="KAJ3431483.1"/>
    </source>
</evidence>
<dbReference type="Proteomes" id="UP001146793">
    <property type="component" value="Unassembled WGS sequence"/>
</dbReference>
<gene>
    <name evidence="1" type="ORF">M0812_20395</name>
</gene>
<comment type="caution">
    <text evidence="1">The sequence shown here is derived from an EMBL/GenBank/DDBJ whole genome shotgun (WGS) entry which is preliminary data.</text>
</comment>
<evidence type="ECO:0000313" key="2">
    <source>
        <dbReference type="Proteomes" id="UP001146793"/>
    </source>
</evidence>
<protein>
    <submittedName>
        <fullName evidence="1">Uncharacterized protein</fullName>
    </submittedName>
</protein>
<organism evidence="1 2">
    <name type="scientific">Anaeramoeba flamelloides</name>
    <dbReference type="NCBI Taxonomy" id="1746091"/>
    <lineage>
        <taxon>Eukaryota</taxon>
        <taxon>Metamonada</taxon>
        <taxon>Anaeramoebidae</taxon>
        <taxon>Anaeramoeba</taxon>
    </lineage>
</organism>